<keyword evidence="3" id="KW-1185">Reference proteome</keyword>
<feature type="compositionally biased region" description="Pro residues" evidence="1">
    <location>
        <begin position="59"/>
        <end position="69"/>
    </location>
</feature>
<dbReference type="Proteomes" id="UP001488838">
    <property type="component" value="Unassembled WGS sequence"/>
</dbReference>
<gene>
    <name evidence="2" type="ORF">U0070_022607</name>
</gene>
<accession>A0AAW0HA21</accession>
<organism evidence="2 3">
    <name type="scientific">Myodes glareolus</name>
    <name type="common">Bank vole</name>
    <name type="synonym">Clethrionomys glareolus</name>
    <dbReference type="NCBI Taxonomy" id="447135"/>
    <lineage>
        <taxon>Eukaryota</taxon>
        <taxon>Metazoa</taxon>
        <taxon>Chordata</taxon>
        <taxon>Craniata</taxon>
        <taxon>Vertebrata</taxon>
        <taxon>Euteleostomi</taxon>
        <taxon>Mammalia</taxon>
        <taxon>Eutheria</taxon>
        <taxon>Euarchontoglires</taxon>
        <taxon>Glires</taxon>
        <taxon>Rodentia</taxon>
        <taxon>Myomorpha</taxon>
        <taxon>Muroidea</taxon>
        <taxon>Cricetidae</taxon>
        <taxon>Arvicolinae</taxon>
        <taxon>Myodes</taxon>
    </lineage>
</organism>
<evidence type="ECO:0000256" key="1">
    <source>
        <dbReference type="SAM" id="MobiDB-lite"/>
    </source>
</evidence>
<feature type="region of interest" description="Disordered" evidence="1">
    <location>
        <begin position="1"/>
        <end position="31"/>
    </location>
</feature>
<dbReference type="EMBL" id="JBBHLL010000609">
    <property type="protein sequence ID" value="KAK7799483.1"/>
    <property type="molecule type" value="Genomic_DNA"/>
</dbReference>
<comment type="caution">
    <text evidence="2">The sequence shown here is derived from an EMBL/GenBank/DDBJ whole genome shotgun (WGS) entry which is preliminary data.</text>
</comment>
<dbReference type="AlphaFoldDB" id="A0AAW0HA21"/>
<evidence type="ECO:0000313" key="2">
    <source>
        <dbReference type="EMBL" id="KAK7799483.1"/>
    </source>
</evidence>
<feature type="non-terminal residue" evidence="2">
    <location>
        <position position="1"/>
    </location>
</feature>
<feature type="region of interest" description="Disordered" evidence="1">
    <location>
        <begin position="43"/>
        <end position="100"/>
    </location>
</feature>
<sequence>ADRGGVTSPGVAPSTSSTPHGPAPVAMGTAAAARQARASFLPRSPQLQGRVGWAEPGLLQPPPLPPPPGEDQSRAAQEFPEREGLRGGRSPSRTKGRAAM</sequence>
<proteinExistence type="predicted"/>
<name>A0AAW0HA21_MYOGA</name>
<evidence type="ECO:0000313" key="3">
    <source>
        <dbReference type="Proteomes" id="UP001488838"/>
    </source>
</evidence>
<protein>
    <submittedName>
        <fullName evidence="2">Uncharacterized protein</fullName>
    </submittedName>
</protein>
<reference evidence="2 3" key="1">
    <citation type="journal article" date="2023" name="bioRxiv">
        <title>Conserved and derived expression patterns and positive selection on dental genes reveal complex evolutionary context of ever-growing rodent molars.</title>
        <authorList>
            <person name="Calamari Z.T."/>
            <person name="Song A."/>
            <person name="Cohen E."/>
            <person name="Akter M."/>
            <person name="Roy R.D."/>
            <person name="Hallikas O."/>
            <person name="Christensen M.M."/>
            <person name="Li P."/>
            <person name="Marangoni P."/>
            <person name="Jernvall J."/>
            <person name="Klein O.D."/>
        </authorList>
    </citation>
    <scope>NUCLEOTIDE SEQUENCE [LARGE SCALE GENOMIC DNA]</scope>
    <source>
        <strain evidence="2">V071</strain>
    </source>
</reference>